<organism evidence="2 3">
    <name type="scientific">Tistrella arctica</name>
    <dbReference type="NCBI Taxonomy" id="3133430"/>
    <lineage>
        <taxon>Bacteria</taxon>
        <taxon>Pseudomonadati</taxon>
        <taxon>Pseudomonadota</taxon>
        <taxon>Alphaproteobacteria</taxon>
        <taxon>Geminicoccales</taxon>
        <taxon>Geminicoccaceae</taxon>
        <taxon>Tistrella</taxon>
    </lineage>
</organism>
<dbReference type="EMBL" id="JBBKTW010000003">
    <property type="protein sequence ID" value="MEN2988303.1"/>
    <property type="molecule type" value="Genomic_DNA"/>
</dbReference>
<dbReference type="Proteomes" id="UP001413721">
    <property type="component" value="Unassembled WGS sequence"/>
</dbReference>
<keyword evidence="1" id="KW-1133">Transmembrane helix</keyword>
<evidence type="ECO:0000313" key="2">
    <source>
        <dbReference type="EMBL" id="MEN2988303.1"/>
    </source>
</evidence>
<keyword evidence="3" id="KW-1185">Reference proteome</keyword>
<keyword evidence="1" id="KW-0812">Transmembrane</keyword>
<feature type="transmembrane region" description="Helical" evidence="1">
    <location>
        <begin position="20"/>
        <end position="40"/>
    </location>
</feature>
<gene>
    <name evidence="2" type="ORF">WG926_08325</name>
</gene>
<proteinExistence type="predicted"/>
<evidence type="ECO:0000256" key="1">
    <source>
        <dbReference type="SAM" id="Phobius"/>
    </source>
</evidence>
<reference evidence="2 3" key="1">
    <citation type="submission" date="2024-03" db="EMBL/GenBank/DDBJ databases">
        <title>High-quality draft genome sequencing of Tistrella sp. BH-R2-4.</title>
        <authorList>
            <person name="Dong C."/>
        </authorList>
    </citation>
    <scope>NUCLEOTIDE SEQUENCE [LARGE SCALE GENOMIC DNA]</scope>
    <source>
        <strain evidence="2 3">BH-R2-4</strain>
    </source>
</reference>
<evidence type="ECO:0000313" key="3">
    <source>
        <dbReference type="Proteomes" id="UP001413721"/>
    </source>
</evidence>
<comment type="caution">
    <text evidence="2">The sequence shown here is derived from an EMBL/GenBank/DDBJ whole genome shotgun (WGS) entry which is preliminary data.</text>
</comment>
<keyword evidence="1" id="KW-0472">Membrane</keyword>
<name>A0ABU9YHM4_9PROT</name>
<accession>A0ABU9YHM4</accession>
<dbReference type="RefSeq" id="WP_345934619.1">
    <property type="nucleotide sequence ID" value="NZ_JBBKTV010000008.1"/>
</dbReference>
<sequence length="207" mass="21263">MTETTFRPDAGRHPGHPRRAILVAGITAAALTLSACTGSANRIESARRAGWAMQQDVTVFLAGGPPIVVETGPIAAVGHTLTDDKLADAVRRAIGRPLPRAMAPTPEQARPDGAYVLLSDQPTARWSAACDRRIATDPRPEPVVATDSARPTGGTVRLQLAFCTGTGETLAAATVAAGNPLALDQGLGQAVILVSQPGDSGTRHGGP</sequence>
<protein>
    <submittedName>
        <fullName evidence="2">Uncharacterized protein</fullName>
    </submittedName>
</protein>